<accession>A0ABR5PIS0</accession>
<sequence length="57" mass="6546">MTKGDVAHSSFIDQTVYNKLKDKEKIMVDAIDGNLLVPEYPDDYLQEVKKIVLGKYK</sequence>
<organism evidence="1 2">
    <name type="scientific">Ligilactobacillus acidipiscis DSM 15836</name>
    <dbReference type="NCBI Taxonomy" id="1423716"/>
    <lineage>
        <taxon>Bacteria</taxon>
        <taxon>Bacillati</taxon>
        <taxon>Bacillota</taxon>
        <taxon>Bacilli</taxon>
        <taxon>Lactobacillales</taxon>
        <taxon>Lactobacillaceae</taxon>
        <taxon>Ligilactobacillus</taxon>
    </lineage>
</organism>
<comment type="caution">
    <text evidence="1">The sequence shown here is derived from an EMBL/GenBank/DDBJ whole genome shotgun (WGS) entry which is preliminary data.</text>
</comment>
<proteinExistence type="predicted"/>
<gene>
    <name evidence="1" type="ORF">FC65_GL001042</name>
</gene>
<protein>
    <submittedName>
        <fullName evidence="1">Uncharacterized protein</fullName>
    </submittedName>
</protein>
<keyword evidence="2" id="KW-1185">Reference proteome</keyword>
<dbReference type="EMBL" id="AZFI01000228">
    <property type="protein sequence ID" value="KRM20595.1"/>
    <property type="molecule type" value="Genomic_DNA"/>
</dbReference>
<evidence type="ECO:0000313" key="1">
    <source>
        <dbReference type="EMBL" id="KRM20595.1"/>
    </source>
</evidence>
<evidence type="ECO:0000313" key="2">
    <source>
        <dbReference type="Proteomes" id="UP000051217"/>
    </source>
</evidence>
<reference evidence="1 2" key="1">
    <citation type="journal article" date="2015" name="Genome Announc.">
        <title>Expanding the biotechnology potential of lactobacilli through comparative genomics of 213 strains and associated genera.</title>
        <authorList>
            <person name="Sun Z."/>
            <person name="Harris H.M."/>
            <person name="McCann A."/>
            <person name="Guo C."/>
            <person name="Argimon S."/>
            <person name="Zhang W."/>
            <person name="Yang X."/>
            <person name="Jeffery I.B."/>
            <person name="Cooney J.C."/>
            <person name="Kagawa T.F."/>
            <person name="Liu W."/>
            <person name="Song Y."/>
            <person name="Salvetti E."/>
            <person name="Wrobel A."/>
            <person name="Rasinkangas P."/>
            <person name="Parkhill J."/>
            <person name="Rea M.C."/>
            <person name="O'Sullivan O."/>
            <person name="Ritari J."/>
            <person name="Douillard F.P."/>
            <person name="Paul Ross R."/>
            <person name="Yang R."/>
            <person name="Briner A.E."/>
            <person name="Felis G.E."/>
            <person name="de Vos W.M."/>
            <person name="Barrangou R."/>
            <person name="Klaenhammer T.R."/>
            <person name="Caufield P.W."/>
            <person name="Cui Y."/>
            <person name="Zhang H."/>
            <person name="O'Toole P.W."/>
        </authorList>
    </citation>
    <scope>NUCLEOTIDE SEQUENCE [LARGE SCALE GENOMIC DNA]</scope>
    <source>
        <strain evidence="1 2">DSM 15836</strain>
    </source>
</reference>
<dbReference type="Proteomes" id="UP000051217">
    <property type="component" value="Unassembled WGS sequence"/>
</dbReference>
<name>A0ABR5PIS0_9LACO</name>